<evidence type="ECO:0000313" key="3">
    <source>
        <dbReference type="Proteomes" id="UP000245884"/>
    </source>
</evidence>
<feature type="compositionally biased region" description="Low complexity" evidence="1">
    <location>
        <begin position="12"/>
        <end position="23"/>
    </location>
</feature>
<keyword evidence="3" id="KW-1185">Reference proteome</keyword>
<evidence type="ECO:0000313" key="2">
    <source>
        <dbReference type="EMBL" id="PWN30787.1"/>
    </source>
</evidence>
<feature type="compositionally biased region" description="Basic residues" evidence="1">
    <location>
        <begin position="58"/>
        <end position="70"/>
    </location>
</feature>
<feature type="compositionally biased region" description="Basic and acidic residues" evidence="1">
    <location>
        <begin position="1"/>
        <end position="11"/>
    </location>
</feature>
<accession>A0A316UZQ4</accession>
<protein>
    <submittedName>
        <fullName evidence="2">Uncharacterized protein</fullName>
    </submittedName>
</protein>
<dbReference type="RefSeq" id="XP_025365399.1">
    <property type="nucleotide sequence ID" value="XM_025505208.1"/>
</dbReference>
<gene>
    <name evidence="2" type="ORF">BDZ90DRAFT_229782</name>
</gene>
<name>A0A316UZQ4_9BASI</name>
<feature type="region of interest" description="Disordered" evidence="1">
    <location>
        <begin position="1"/>
        <end position="70"/>
    </location>
</feature>
<dbReference type="AlphaFoldDB" id="A0A316UZQ4"/>
<organism evidence="2 3">
    <name type="scientific">Jaminaea rosea</name>
    <dbReference type="NCBI Taxonomy" id="1569628"/>
    <lineage>
        <taxon>Eukaryota</taxon>
        <taxon>Fungi</taxon>
        <taxon>Dikarya</taxon>
        <taxon>Basidiomycota</taxon>
        <taxon>Ustilaginomycotina</taxon>
        <taxon>Exobasidiomycetes</taxon>
        <taxon>Microstromatales</taxon>
        <taxon>Microstromatales incertae sedis</taxon>
        <taxon>Jaminaea</taxon>
    </lineage>
</organism>
<sequence>MSRSRSREPRSGSRPRAAAADGANGNLGAVDETASTTGTESTAAHGKDNGHHGLLGKIAHHLPGHHHNGS</sequence>
<reference evidence="2 3" key="1">
    <citation type="journal article" date="2018" name="Mol. Biol. Evol.">
        <title>Broad Genomic Sampling Reveals a Smut Pathogenic Ancestry of the Fungal Clade Ustilaginomycotina.</title>
        <authorList>
            <person name="Kijpornyongpan T."/>
            <person name="Mondo S.J."/>
            <person name="Barry K."/>
            <person name="Sandor L."/>
            <person name="Lee J."/>
            <person name="Lipzen A."/>
            <person name="Pangilinan J."/>
            <person name="LaButti K."/>
            <person name="Hainaut M."/>
            <person name="Henrissat B."/>
            <person name="Grigoriev I.V."/>
            <person name="Spatafora J.W."/>
            <person name="Aime M.C."/>
        </authorList>
    </citation>
    <scope>NUCLEOTIDE SEQUENCE [LARGE SCALE GENOMIC DNA]</scope>
    <source>
        <strain evidence="2 3">MCA 5214</strain>
    </source>
</reference>
<dbReference type="EMBL" id="KZ819662">
    <property type="protein sequence ID" value="PWN30787.1"/>
    <property type="molecule type" value="Genomic_DNA"/>
</dbReference>
<proteinExistence type="predicted"/>
<evidence type="ECO:0000256" key="1">
    <source>
        <dbReference type="SAM" id="MobiDB-lite"/>
    </source>
</evidence>
<feature type="compositionally biased region" description="Low complexity" evidence="1">
    <location>
        <begin position="32"/>
        <end position="44"/>
    </location>
</feature>
<dbReference type="Proteomes" id="UP000245884">
    <property type="component" value="Unassembled WGS sequence"/>
</dbReference>
<dbReference type="GeneID" id="37027031"/>